<organism evidence="1">
    <name type="scientific">Arion vulgaris</name>
    <dbReference type="NCBI Taxonomy" id="1028688"/>
    <lineage>
        <taxon>Eukaryota</taxon>
        <taxon>Metazoa</taxon>
        <taxon>Spiralia</taxon>
        <taxon>Lophotrochozoa</taxon>
        <taxon>Mollusca</taxon>
        <taxon>Gastropoda</taxon>
        <taxon>Heterobranchia</taxon>
        <taxon>Euthyneura</taxon>
        <taxon>Panpulmonata</taxon>
        <taxon>Eupulmonata</taxon>
        <taxon>Stylommatophora</taxon>
        <taxon>Helicina</taxon>
        <taxon>Arionoidea</taxon>
        <taxon>Arionidae</taxon>
        <taxon>Arion</taxon>
    </lineage>
</organism>
<accession>A0A0B7AT88</accession>
<dbReference type="AlphaFoldDB" id="A0A0B7AT88"/>
<gene>
    <name evidence="1" type="primary">ORF140488</name>
</gene>
<protein>
    <submittedName>
        <fullName evidence="1">Uncharacterized protein</fullName>
    </submittedName>
</protein>
<evidence type="ECO:0000313" key="1">
    <source>
        <dbReference type="EMBL" id="CEK84063.1"/>
    </source>
</evidence>
<dbReference type="EMBL" id="HACG01037198">
    <property type="protein sequence ID" value="CEK84063.1"/>
    <property type="molecule type" value="Transcribed_RNA"/>
</dbReference>
<reference evidence="1" key="1">
    <citation type="submission" date="2014-12" db="EMBL/GenBank/DDBJ databases">
        <title>Insight into the proteome of Arion vulgaris.</title>
        <authorList>
            <person name="Aradska J."/>
            <person name="Bulat T."/>
            <person name="Smidak R."/>
            <person name="Sarate P."/>
            <person name="Gangsoo J."/>
            <person name="Sialana F."/>
            <person name="Bilban M."/>
            <person name="Lubec G."/>
        </authorList>
    </citation>
    <scope>NUCLEOTIDE SEQUENCE</scope>
    <source>
        <tissue evidence="1">Skin</tissue>
    </source>
</reference>
<proteinExistence type="predicted"/>
<sequence>MSLKLIYREGEQGSILNPFTASVPKSNKLFCSFTSDKHPAKFSLNKAFVYLFRSGTPPKKMLPGTLRT</sequence>
<name>A0A0B7AT88_9EUPU</name>